<feature type="compositionally biased region" description="Polar residues" evidence="1">
    <location>
        <begin position="21"/>
        <end position="34"/>
    </location>
</feature>
<dbReference type="PANTHER" id="PTHR39431">
    <property type="entry name" value="FRPA/C-RELATED PROTEIN"/>
    <property type="match status" value="1"/>
</dbReference>
<protein>
    <recommendedName>
        <fullName evidence="4">VCBS repeat-containing protein</fullName>
    </recommendedName>
</protein>
<feature type="region of interest" description="Disordered" evidence="1">
    <location>
        <begin position="21"/>
        <end position="61"/>
    </location>
</feature>
<dbReference type="EMBL" id="CP106753">
    <property type="protein sequence ID" value="UXY14041.1"/>
    <property type="molecule type" value="Genomic_DNA"/>
</dbReference>
<name>A0ABY6DI89_9NEIS</name>
<keyword evidence="3" id="KW-1185">Reference proteome</keyword>
<sequence length="328" mass="34826">MRIIDSSVNVAAERVAFNQHSTSLSVSSRETAQPDSGPAQEKVTLSAPTPAQGPSTPEALGHPRDWRIALLRRLLEAFTGKPVRVSEFDGAAAQQALSGAGARPPPAITLSATETITEFESARFTADGIVQTADGREIAFSAELALTRSYRSERSITLQSGAPVRQARDPLVINLDGSADQLSAQTFTFDLDADGRTEQLSRLRQGSGFLALDKDGNGRVDDGNELFGPRSGNGFADLAQHDVDGNGWIDEGDAVWGKLSVWLKDDAGNDRMLSLAELGIGAIYLGSARADFMLTDGDNRALGQVRASGVWLGEHGDGGAIQHIDLMV</sequence>
<accession>A0ABY6DI89</accession>
<gene>
    <name evidence="2" type="ORF">N8I74_11975</name>
</gene>
<dbReference type="Proteomes" id="UP001061302">
    <property type="component" value="Chromosome"/>
</dbReference>
<proteinExistence type="predicted"/>
<evidence type="ECO:0000313" key="3">
    <source>
        <dbReference type="Proteomes" id="UP001061302"/>
    </source>
</evidence>
<reference evidence="2" key="1">
    <citation type="submission" date="2022-10" db="EMBL/GenBank/DDBJ databases">
        <title>Chitiniphilus purpureus sp. nov., a novel chitin-degrading bacterium isolated from crawfish pond sediment.</title>
        <authorList>
            <person name="Li K."/>
        </authorList>
    </citation>
    <scope>NUCLEOTIDE SEQUENCE</scope>
    <source>
        <strain evidence="2">CD1</strain>
    </source>
</reference>
<dbReference type="RefSeq" id="WP_263123339.1">
    <property type="nucleotide sequence ID" value="NZ_CP106753.1"/>
</dbReference>
<evidence type="ECO:0000313" key="2">
    <source>
        <dbReference type="EMBL" id="UXY14041.1"/>
    </source>
</evidence>
<evidence type="ECO:0008006" key="4">
    <source>
        <dbReference type="Google" id="ProtNLM"/>
    </source>
</evidence>
<evidence type="ECO:0000256" key="1">
    <source>
        <dbReference type="SAM" id="MobiDB-lite"/>
    </source>
</evidence>
<feature type="compositionally biased region" description="Polar residues" evidence="1">
    <location>
        <begin position="46"/>
        <end position="55"/>
    </location>
</feature>
<dbReference type="PANTHER" id="PTHR39431:SF1">
    <property type="entry name" value="FRPA_C-RELATED PROTEIN"/>
    <property type="match status" value="1"/>
</dbReference>
<organism evidence="2 3">
    <name type="scientific">Chitiniphilus purpureus</name>
    <dbReference type="NCBI Taxonomy" id="2981137"/>
    <lineage>
        <taxon>Bacteria</taxon>
        <taxon>Pseudomonadati</taxon>
        <taxon>Pseudomonadota</taxon>
        <taxon>Betaproteobacteria</taxon>
        <taxon>Neisseriales</taxon>
        <taxon>Chitinibacteraceae</taxon>
        <taxon>Chitiniphilus</taxon>
    </lineage>
</organism>